<reference evidence="4" key="2">
    <citation type="journal article" date="2019" name="Int. J. Syst. Evol. Microbiol.">
        <title>The Global Catalogue of Microorganisms (GCM) 10K type strain sequencing project: providing services to taxonomists for standard genome sequencing and annotation.</title>
        <authorList>
            <consortium name="The Broad Institute Genomics Platform"/>
            <consortium name="The Broad Institute Genome Sequencing Center for Infectious Disease"/>
            <person name="Wu L."/>
            <person name="Ma J."/>
        </authorList>
    </citation>
    <scope>NUCLEOTIDE SEQUENCE [LARGE SCALE GENOMIC DNA]</scope>
    <source>
        <strain evidence="4">JCM 9651</strain>
    </source>
</reference>
<gene>
    <name evidence="2" type="ORF">GCM10020367_02540</name>
    <name evidence="3" type="ORF">GCM10020367_66300</name>
</gene>
<evidence type="ECO:0000313" key="3">
    <source>
        <dbReference type="EMBL" id="GAA3380092.1"/>
    </source>
</evidence>
<organism evidence="2 4">
    <name type="scientific">Streptomyces sannanensis</name>
    <dbReference type="NCBI Taxonomy" id="285536"/>
    <lineage>
        <taxon>Bacteria</taxon>
        <taxon>Bacillati</taxon>
        <taxon>Actinomycetota</taxon>
        <taxon>Actinomycetes</taxon>
        <taxon>Kitasatosporales</taxon>
        <taxon>Streptomycetaceae</taxon>
        <taxon>Streptomyces</taxon>
    </lineage>
</organism>
<name>A0ABP6S415_9ACTN</name>
<accession>A0ABP6S415</accession>
<dbReference type="Proteomes" id="UP001499990">
    <property type="component" value="Unassembled WGS sequence"/>
</dbReference>
<keyword evidence="4" id="KW-1185">Reference proteome</keyword>
<dbReference type="EMBL" id="BAAAYL010000001">
    <property type="protein sequence ID" value="GAA3367606.1"/>
    <property type="molecule type" value="Genomic_DNA"/>
</dbReference>
<evidence type="ECO:0000313" key="2">
    <source>
        <dbReference type="EMBL" id="GAA3367606.1"/>
    </source>
</evidence>
<keyword evidence="1" id="KW-1133">Transmembrane helix</keyword>
<dbReference type="RefSeq" id="WP_345033893.1">
    <property type="nucleotide sequence ID" value="NZ_BAAAYL010000001.1"/>
</dbReference>
<proteinExistence type="predicted"/>
<dbReference type="EMBL" id="BAAAYL010000001">
    <property type="protein sequence ID" value="GAA3380092.1"/>
    <property type="molecule type" value="Genomic_DNA"/>
</dbReference>
<keyword evidence="1" id="KW-0812">Transmembrane</keyword>
<feature type="transmembrane region" description="Helical" evidence="1">
    <location>
        <begin position="12"/>
        <end position="35"/>
    </location>
</feature>
<keyword evidence="1" id="KW-0472">Membrane</keyword>
<protein>
    <submittedName>
        <fullName evidence="2">Uncharacterized protein</fullName>
    </submittedName>
</protein>
<reference evidence="2" key="3">
    <citation type="submission" date="2023-12" db="EMBL/GenBank/DDBJ databases">
        <authorList>
            <person name="Sun Q."/>
            <person name="Inoue M."/>
        </authorList>
    </citation>
    <scope>NUCLEOTIDE SEQUENCE</scope>
    <source>
        <strain evidence="2">JCM 9651</strain>
    </source>
</reference>
<evidence type="ECO:0000256" key="1">
    <source>
        <dbReference type="SAM" id="Phobius"/>
    </source>
</evidence>
<comment type="caution">
    <text evidence="2">The sequence shown here is derived from an EMBL/GenBank/DDBJ whole genome shotgun (WGS) entry which is preliminary data.</text>
</comment>
<evidence type="ECO:0000313" key="4">
    <source>
        <dbReference type="Proteomes" id="UP001499990"/>
    </source>
</evidence>
<reference evidence="2" key="1">
    <citation type="journal article" date="2014" name="Int. J. Syst. Evol. Microbiol.">
        <title>Complete genome of a new Firmicutes species belonging to the dominant human colonic microbiota ('Ruminococcus bicirculans') reveals two chromosomes and a selective capacity to utilize plant glucans.</title>
        <authorList>
            <consortium name="NISC Comparative Sequencing Program"/>
            <person name="Wegmann U."/>
            <person name="Louis P."/>
            <person name="Goesmann A."/>
            <person name="Henrissat B."/>
            <person name="Duncan S.H."/>
            <person name="Flint H.J."/>
        </authorList>
    </citation>
    <scope>NUCLEOTIDE SEQUENCE</scope>
    <source>
        <strain evidence="2">JCM 9651</strain>
    </source>
</reference>
<sequence length="139" mass="14758">MPKQSAARRPVSVYALAGVRLFNGVTGLLTPNVLIRRLEPGRELSPAAVYAFRLFGIRTILLGLDLLTSRGEQLREDLREGVVIHSSDTATAAMLGIRGQLPPRTAALTTLISATNTILAASGAADVSANSRPVKGKRK</sequence>